<dbReference type="PROSITE" id="PS50878">
    <property type="entry name" value="RT_POL"/>
    <property type="match status" value="1"/>
</dbReference>
<dbReference type="SUPFAM" id="SSF52058">
    <property type="entry name" value="L domain-like"/>
    <property type="match status" value="1"/>
</dbReference>
<dbReference type="GO" id="GO:0004674">
    <property type="term" value="F:protein serine/threonine kinase activity"/>
    <property type="evidence" value="ECO:0007669"/>
    <property type="project" value="TreeGrafter"/>
</dbReference>
<gene>
    <name evidence="4" type="ORF">Tci_034586</name>
</gene>
<keyword evidence="4" id="KW-0675">Receptor</keyword>
<dbReference type="InterPro" id="IPR032675">
    <property type="entry name" value="LRR_dom_sf"/>
</dbReference>
<dbReference type="Pfam" id="PF00560">
    <property type="entry name" value="LRR_1"/>
    <property type="match status" value="3"/>
</dbReference>
<keyword evidence="4" id="KW-0808">Transferase</keyword>
<dbReference type="Pfam" id="PF00078">
    <property type="entry name" value="RVT_1"/>
    <property type="match status" value="1"/>
</dbReference>
<dbReference type="InterPro" id="IPR001611">
    <property type="entry name" value="Leu-rich_rpt"/>
</dbReference>
<comment type="caution">
    <text evidence="4">The sequence shown here is derived from an EMBL/GenBank/DDBJ whole genome shotgun (WGS) entry which is preliminary data.</text>
</comment>
<accession>A0A6L2LLS0</accession>
<dbReference type="SUPFAM" id="SSF56672">
    <property type="entry name" value="DNA/RNA polymerases"/>
    <property type="match status" value="1"/>
</dbReference>
<feature type="transmembrane region" description="Helical" evidence="2">
    <location>
        <begin position="372"/>
        <end position="394"/>
    </location>
</feature>
<comment type="subcellular location">
    <subcellularLocation>
        <location evidence="1">Membrane</location>
        <topology evidence="1">Single-pass type I membrane protein</topology>
    </subcellularLocation>
</comment>
<proteinExistence type="predicted"/>
<organism evidence="4">
    <name type="scientific">Tanacetum cinerariifolium</name>
    <name type="common">Dalmatian daisy</name>
    <name type="synonym">Chrysanthemum cinerariifolium</name>
    <dbReference type="NCBI Taxonomy" id="118510"/>
    <lineage>
        <taxon>Eukaryota</taxon>
        <taxon>Viridiplantae</taxon>
        <taxon>Streptophyta</taxon>
        <taxon>Embryophyta</taxon>
        <taxon>Tracheophyta</taxon>
        <taxon>Spermatophyta</taxon>
        <taxon>Magnoliopsida</taxon>
        <taxon>eudicotyledons</taxon>
        <taxon>Gunneridae</taxon>
        <taxon>Pentapetalae</taxon>
        <taxon>asterids</taxon>
        <taxon>campanulids</taxon>
        <taxon>Asterales</taxon>
        <taxon>Asteraceae</taxon>
        <taxon>Asteroideae</taxon>
        <taxon>Anthemideae</taxon>
        <taxon>Anthemidinae</taxon>
        <taxon>Tanacetum</taxon>
    </lineage>
</organism>
<evidence type="ECO:0000313" key="4">
    <source>
        <dbReference type="EMBL" id="GEU62608.1"/>
    </source>
</evidence>
<keyword evidence="2" id="KW-0472">Membrane</keyword>
<keyword evidence="2" id="KW-0812">Transmembrane</keyword>
<evidence type="ECO:0000256" key="1">
    <source>
        <dbReference type="ARBA" id="ARBA00004479"/>
    </source>
</evidence>
<dbReference type="EMBL" id="BKCJ010004704">
    <property type="protein sequence ID" value="GEU62608.1"/>
    <property type="molecule type" value="Genomic_DNA"/>
</dbReference>
<dbReference type="InterPro" id="IPR043502">
    <property type="entry name" value="DNA/RNA_pol_sf"/>
</dbReference>
<keyword evidence="2" id="KW-1133">Transmembrane helix</keyword>
<keyword evidence="4" id="KW-0418">Kinase</keyword>
<dbReference type="FunFam" id="3.80.10.10:FF:000452">
    <property type="entry name" value="Probable LRR receptor-like serine/threonine-protein kinase RFK1"/>
    <property type="match status" value="1"/>
</dbReference>
<evidence type="ECO:0000259" key="3">
    <source>
        <dbReference type="PROSITE" id="PS50878"/>
    </source>
</evidence>
<sequence>MPDEWRLSEVIPIYKNKGGAHVCSNYKGIKLLAHTMKLLERVIERRLRKETRVSENQFGFMSGRSTTEAIHLLRNLMEKYRERQRDLHMAFLDLEKAYDSVPRELIWRTLIDKGTPMRYLRVIKDMYDGAKTRVRSSMGNTKFFPMEVGLHQGSAISPYLFALILDELSRGIQGDIPWSMVFADNIVLVAESTDALKMRLESWRKALEDKGLRVHRDKTKYLRCDFGRYEAAYGEEGSVRIGDQILQPKESFRYLGSVIHRSGRIDEDMREGRLRWFGHVKRRPQTTPIRRVEAFFVDGLRRKCRPKLRWEDRLKHDMKELLLSEDMTSDRNAWRDRISPLRLWPFFVCAALAPLVYALFLLVLLVLDFCFVLVLLCIVLLFVLLFGFASLSFLCHFVPPPEVEAMGSILAAMNATSWRFNGDTCILDTVTEVPRLSQEANASVGCDCNIDNDTNCHVIRMYTLLPTFKFYSLDGILSPELTKLPYLRSVDLAYNYLGGTIPPEWGSTRLQDLSILGNRISGEIPPELGNITTLTRLDFEANRLTGAVPGDLGRLNNLTSLILSSNQFTGRLPTSLGRLTSLTNFRINENNFSGPIPEFIQNWRLLTRLEIVASGLTGPIPSNISLLENLLDLRISDISGPVQRFPPLENAAGIIRLVLRNCNISGELPDYIWQVRELEMLDASFNSLSGSISDDILGRSLRLVFLTGNMLSGNIPDSLLVNGASM</sequence>
<dbReference type="CDD" id="cd01650">
    <property type="entry name" value="RT_nLTR_like"/>
    <property type="match status" value="1"/>
</dbReference>
<dbReference type="InterPro" id="IPR051824">
    <property type="entry name" value="LRR_Rcpt-Like_S/T_Kinase"/>
</dbReference>
<feature type="domain" description="Reverse transcriptase" evidence="3">
    <location>
        <begin position="1"/>
        <end position="259"/>
    </location>
</feature>
<dbReference type="InterPro" id="IPR000477">
    <property type="entry name" value="RT_dom"/>
</dbReference>
<dbReference type="FunFam" id="3.80.10.10:FF:000433">
    <property type="entry name" value="Putative LRR receptor-like serine/threonine-protein kinase isoform A"/>
    <property type="match status" value="1"/>
</dbReference>
<reference evidence="4" key="1">
    <citation type="journal article" date="2019" name="Sci. Rep.">
        <title>Draft genome of Tanacetum cinerariifolium, the natural source of mosquito coil.</title>
        <authorList>
            <person name="Yamashiro T."/>
            <person name="Shiraishi A."/>
            <person name="Satake H."/>
            <person name="Nakayama K."/>
        </authorList>
    </citation>
    <scope>NUCLEOTIDE SEQUENCE</scope>
</reference>
<dbReference type="Gene3D" id="3.30.70.270">
    <property type="match status" value="1"/>
</dbReference>
<feature type="transmembrane region" description="Helical" evidence="2">
    <location>
        <begin position="343"/>
        <end position="365"/>
    </location>
</feature>
<evidence type="ECO:0000256" key="2">
    <source>
        <dbReference type="SAM" id="Phobius"/>
    </source>
</evidence>
<name>A0A6L2LLS0_TANCI</name>
<protein>
    <submittedName>
        <fullName evidence="4">Probable LRR receptor-like serine/threonine-protein kinase RFK1 isoform X1</fullName>
    </submittedName>
</protein>
<dbReference type="PANTHER" id="PTHR48006">
    <property type="entry name" value="LEUCINE-RICH REPEAT-CONTAINING PROTEIN DDB_G0281931-RELATED"/>
    <property type="match status" value="1"/>
</dbReference>
<dbReference type="PANTHER" id="PTHR48006:SF72">
    <property type="entry name" value="LRR RECEPTOR-LIKE SERINE_THREONINE-PROTEIN KINASE RFK1-RELATED"/>
    <property type="match status" value="1"/>
</dbReference>
<dbReference type="InterPro" id="IPR043128">
    <property type="entry name" value="Rev_trsase/Diguanyl_cyclase"/>
</dbReference>
<dbReference type="Gene3D" id="3.80.10.10">
    <property type="entry name" value="Ribonuclease Inhibitor"/>
    <property type="match status" value="3"/>
</dbReference>
<dbReference type="AlphaFoldDB" id="A0A6L2LLS0"/>
<dbReference type="GO" id="GO:0016020">
    <property type="term" value="C:membrane"/>
    <property type="evidence" value="ECO:0007669"/>
    <property type="project" value="UniProtKB-SubCell"/>
</dbReference>